<dbReference type="CDD" id="cd00051">
    <property type="entry name" value="EFh"/>
    <property type="match status" value="1"/>
</dbReference>
<dbReference type="FunFam" id="1.10.238.10:FF:000178">
    <property type="entry name" value="Calmodulin-2 A"/>
    <property type="match status" value="1"/>
</dbReference>
<sequence length="191" mass="21825">MPKQQHQRVFDLLHEHLVIKTMKEEEDELKRRIFAVKYIQEIVGVNLTREQVAELREAFNEFDDDGSGTITTQELGYAMRAMGMNPTEQELLELINEFDTDGSGQIEFPEFCNMMAMKTGQANDEEMVRMAFRVLDRDGSGTITSAEFRHLMTNIGDKLSATEVEMLIGEADKDGDGHLDYEEFVTLMTSN</sequence>
<evidence type="ECO:0000256" key="3">
    <source>
        <dbReference type="ARBA" id="ARBA00037722"/>
    </source>
</evidence>
<organism evidence="5 6">
    <name type="scientific">Lepeophtheirus salmonis</name>
    <name type="common">Salmon louse</name>
    <name type="synonym">Caligus salmonis</name>
    <dbReference type="NCBI Taxonomy" id="72036"/>
    <lineage>
        <taxon>Eukaryota</taxon>
        <taxon>Metazoa</taxon>
        <taxon>Ecdysozoa</taxon>
        <taxon>Arthropoda</taxon>
        <taxon>Crustacea</taxon>
        <taxon>Multicrustacea</taxon>
        <taxon>Hexanauplia</taxon>
        <taxon>Copepoda</taxon>
        <taxon>Siphonostomatoida</taxon>
        <taxon>Caligidae</taxon>
        <taxon>Lepeophtheirus</taxon>
    </lineage>
</organism>
<protein>
    <submittedName>
        <fullName evidence="5">CALM</fullName>
    </submittedName>
</protein>
<feature type="domain" description="EF-hand" evidence="4">
    <location>
        <begin position="159"/>
        <end position="191"/>
    </location>
</feature>
<dbReference type="OrthoDB" id="26525at2759"/>
<comment type="function">
    <text evidence="3">Troponin is the central regulatory protein of striated muscle contraction. Tn consists of three components: Tn-I which is the inhibitor of actomyosin ATPase, Tn-T which contains the binding site for tropomyosin and Tn-C. The binding of calcium to Tn-C abolishes the inhibitory action of Tn on actin filaments.</text>
</comment>
<feature type="domain" description="EF-hand" evidence="4">
    <location>
        <begin position="86"/>
        <end position="121"/>
    </location>
</feature>
<dbReference type="EMBL" id="HG994585">
    <property type="protein sequence ID" value="CAF2970891.1"/>
    <property type="molecule type" value="Genomic_DNA"/>
</dbReference>
<dbReference type="InterPro" id="IPR050230">
    <property type="entry name" value="CALM/Myosin/TropC-like"/>
</dbReference>
<dbReference type="SMART" id="SM00054">
    <property type="entry name" value="EFh"/>
    <property type="match status" value="4"/>
</dbReference>
<evidence type="ECO:0000259" key="4">
    <source>
        <dbReference type="PROSITE" id="PS50222"/>
    </source>
</evidence>
<dbReference type="PROSITE" id="PS00018">
    <property type="entry name" value="EF_HAND_1"/>
    <property type="match status" value="4"/>
</dbReference>
<dbReference type="Pfam" id="PF13499">
    <property type="entry name" value="EF-hand_7"/>
    <property type="match status" value="2"/>
</dbReference>
<dbReference type="PROSITE" id="PS50222">
    <property type="entry name" value="EF_HAND_2"/>
    <property type="match status" value="4"/>
</dbReference>
<dbReference type="Proteomes" id="UP000675881">
    <property type="component" value="Chromosome 6"/>
</dbReference>
<proteinExistence type="predicted"/>
<keyword evidence="1" id="KW-0677">Repeat</keyword>
<dbReference type="PANTHER" id="PTHR23048:SF0">
    <property type="entry name" value="CALMODULIN LIKE 3"/>
    <property type="match status" value="1"/>
</dbReference>
<dbReference type="AlphaFoldDB" id="A0A7R8HAG0"/>
<reference evidence="5" key="1">
    <citation type="submission" date="2021-02" db="EMBL/GenBank/DDBJ databases">
        <authorList>
            <person name="Bekaert M."/>
        </authorList>
    </citation>
    <scope>NUCLEOTIDE SEQUENCE</scope>
    <source>
        <strain evidence="5">IoA-00</strain>
    </source>
</reference>
<evidence type="ECO:0000256" key="1">
    <source>
        <dbReference type="ARBA" id="ARBA00022737"/>
    </source>
</evidence>
<evidence type="ECO:0000256" key="2">
    <source>
        <dbReference type="ARBA" id="ARBA00022837"/>
    </source>
</evidence>
<keyword evidence="6" id="KW-1185">Reference proteome</keyword>
<feature type="domain" description="EF-hand" evidence="4">
    <location>
        <begin position="50"/>
        <end position="85"/>
    </location>
</feature>
<dbReference type="InterPro" id="IPR018247">
    <property type="entry name" value="EF_Hand_1_Ca_BS"/>
</dbReference>
<name>A0A7R8HAG0_LEPSM</name>
<evidence type="ECO:0000313" key="6">
    <source>
        <dbReference type="Proteomes" id="UP000675881"/>
    </source>
</evidence>
<feature type="domain" description="EF-hand" evidence="4">
    <location>
        <begin position="123"/>
        <end position="158"/>
    </location>
</feature>
<dbReference type="SUPFAM" id="SSF47473">
    <property type="entry name" value="EF-hand"/>
    <property type="match status" value="1"/>
</dbReference>
<gene>
    <name evidence="5" type="ORF">LSAA_12155</name>
</gene>
<dbReference type="Gene3D" id="1.10.238.10">
    <property type="entry name" value="EF-hand"/>
    <property type="match status" value="2"/>
</dbReference>
<dbReference type="InterPro" id="IPR002048">
    <property type="entry name" value="EF_hand_dom"/>
</dbReference>
<keyword evidence="2" id="KW-0106">Calcium</keyword>
<dbReference type="GO" id="GO:0005509">
    <property type="term" value="F:calcium ion binding"/>
    <property type="evidence" value="ECO:0007669"/>
    <property type="project" value="InterPro"/>
</dbReference>
<evidence type="ECO:0000313" key="5">
    <source>
        <dbReference type="EMBL" id="CAF2970891.1"/>
    </source>
</evidence>
<dbReference type="InterPro" id="IPR011992">
    <property type="entry name" value="EF-hand-dom_pair"/>
</dbReference>
<accession>A0A7R8HAG0</accession>
<dbReference type="GO" id="GO:0016460">
    <property type="term" value="C:myosin II complex"/>
    <property type="evidence" value="ECO:0007669"/>
    <property type="project" value="TreeGrafter"/>
</dbReference>
<dbReference type="PANTHER" id="PTHR23048">
    <property type="entry name" value="MYOSIN LIGHT CHAIN 1, 3"/>
    <property type="match status" value="1"/>
</dbReference>